<dbReference type="Pfam" id="PF09836">
    <property type="entry name" value="DUF2063"/>
    <property type="match status" value="1"/>
</dbReference>
<protein>
    <recommendedName>
        <fullName evidence="1">Putative DNA-binding domain-containing protein</fullName>
    </recommendedName>
</protein>
<sequence length="247" mass="27147">MNLDALQRRFASAVTGGGHPDDFEARGMRVYANNYRGQLVTALRDTYAKTRLWLGDDDFDAAAGRYVDSHAPSSWTLDAYGRLFPDMLEADYPDDPDVSELAWLDSALRDAFSGPDAEAIDPAMLTADDWDAVEFVFVPTLRFRSMRSHAVAIWKALADETMPPAPMRPDDQGENGVRVWRRGLSPQFASMDAHECACLDLALAGATFGEICALLVRRHGPTSVAAEAGALLRTWVADGLILRLRQG</sequence>
<evidence type="ECO:0000259" key="1">
    <source>
        <dbReference type="Pfam" id="PF09836"/>
    </source>
</evidence>
<accession>A0A0G9HEX7</accession>
<dbReference type="STRING" id="1440763.BJI69_04720"/>
<dbReference type="RefSeq" id="WP_046966843.1">
    <property type="nucleotide sequence ID" value="NZ_CP017480.1"/>
</dbReference>
<dbReference type="Proteomes" id="UP000182987">
    <property type="component" value="Chromosome"/>
</dbReference>
<evidence type="ECO:0000313" key="3">
    <source>
        <dbReference type="Proteomes" id="UP000182987"/>
    </source>
</evidence>
<dbReference type="OrthoDB" id="343356at2"/>
<name>A0A0G9HEX7_9GAMM</name>
<dbReference type="EMBL" id="CP017480">
    <property type="protein sequence ID" value="APG03280.1"/>
    <property type="molecule type" value="Genomic_DNA"/>
</dbReference>
<dbReference type="AlphaFoldDB" id="A0A0G9HEX7"/>
<dbReference type="InterPro" id="IPR018640">
    <property type="entry name" value="DUF2063"/>
</dbReference>
<reference evidence="3" key="1">
    <citation type="submission" date="2016-09" db="EMBL/GenBank/DDBJ databases">
        <authorList>
            <person name="Lysoe E."/>
        </authorList>
    </citation>
    <scope>NUCLEOTIDE SEQUENCE [LARGE SCALE GENOMIC DNA]</scope>
    <source>
        <strain evidence="3">LJ96T</strain>
    </source>
</reference>
<keyword evidence="3" id="KW-1185">Reference proteome</keyword>
<dbReference type="KEGG" id="lrz:BJI69_04720"/>
<proteinExistence type="predicted"/>
<gene>
    <name evidence="2" type="ORF">BJI69_04720</name>
</gene>
<feature type="domain" description="Putative DNA-binding" evidence="1">
    <location>
        <begin position="6"/>
        <end position="87"/>
    </location>
</feature>
<organism evidence="2 3">
    <name type="scientific">Luteibacter rhizovicinus DSM 16549</name>
    <dbReference type="NCBI Taxonomy" id="1440763"/>
    <lineage>
        <taxon>Bacteria</taxon>
        <taxon>Pseudomonadati</taxon>
        <taxon>Pseudomonadota</taxon>
        <taxon>Gammaproteobacteria</taxon>
        <taxon>Lysobacterales</taxon>
        <taxon>Rhodanobacteraceae</taxon>
        <taxon>Luteibacter</taxon>
    </lineage>
</organism>
<evidence type="ECO:0000313" key="2">
    <source>
        <dbReference type="EMBL" id="APG03280.1"/>
    </source>
</evidence>
<dbReference type="PATRIC" id="fig|1440763.5.peg.919"/>